<keyword evidence="2" id="KW-1133">Transmembrane helix</keyword>
<reference evidence="3 4" key="1">
    <citation type="submission" date="2024-02" db="EMBL/GenBank/DDBJ databases">
        <title>Lysobacter Genome Sequencing and Mining.</title>
        <authorList>
            <person name="Bierman J."/>
            <person name="Walker M.C."/>
        </authorList>
    </citation>
    <scope>NUCLEOTIDE SEQUENCE [LARGE SCALE GENOMIC DNA]</scope>
    <source>
        <strain evidence="3 4">PB6250</strain>
    </source>
</reference>
<organism evidence="3 4">
    <name type="scientific">Lysobacter firmicutimachus</name>
    <dbReference type="NCBI Taxonomy" id="1792846"/>
    <lineage>
        <taxon>Bacteria</taxon>
        <taxon>Pseudomonadati</taxon>
        <taxon>Pseudomonadota</taxon>
        <taxon>Gammaproteobacteria</taxon>
        <taxon>Lysobacterales</taxon>
        <taxon>Lysobacteraceae</taxon>
        <taxon>Lysobacter</taxon>
    </lineage>
</organism>
<feature type="compositionally biased region" description="Basic and acidic residues" evidence="1">
    <location>
        <begin position="100"/>
        <end position="119"/>
    </location>
</feature>
<proteinExistence type="predicted"/>
<evidence type="ECO:0000313" key="3">
    <source>
        <dbReference type="EMBL" id="MEI2456857.1"/>
    </source>
</evidence>
<dbReference type="Proteomes" id="UP001387215">
    <property type="component" value="Unassembled WGS sequence"/>
</dbReference>
<feature type="transmembrane region" description="Helical" evidence="2">
    <location>
        <begin position="5"/>
        <end position="23"/>
    </location>
</feature>
<evidence type="ECO:0000256" key="2">
    <source>
        <dbReference type="SAM" id="Phobius"/>
    </source>
</evidence>
<accession>A0ABU8D7A7</accession>
<keyword evidence="2" id="KW-0472">Membrane</keyword>
<protein>
    <submittedName>
        <fullName evidence="3">Uncharacterized protein</fullName>
    </submittedName>
</protein>
<feature type="region of interest" description="Disordered" evidence="1">
    <location>
        <begin position="92"/>
        <end position="119"/>
    </location>
</feature>
<name>A0ABU8D7A7_9GAMM</name>
<dbReference type="RefSeq" id="WP_336132640.1">
    <property type="nucleotide sequence ID" value="NZ_JBANDL010000002.1"/>
</dbReference>
<dbReference type="EMBL" id="JBANDL010000002">
    <property type="protein sequence ID" value="MEI2456857.1"/>
    <property type="molecule type" value="Genomic_DNA"/>
</dbReference>
<keyword evidence="2" id="KW-0812">Transmembrane</keyword>
<comment type="caution">
    <text evidence="3">The sequence shown here is derived from an EMBL/GenBank/DDBJ whole genome shotgun (WGS) entry which is preliminary data.</text>
</comment>
<sequence>MRKYLAGALILIAIFFAWVYWWAPTSTCDECDGSSAAVLTDAAGSYEQAARNGESEKQVYYSLVGALEGNKELERKYLASFKAMSPARQQGSIAAVERMPSSDRRDELLGKMRRQVDGR</sequence>
<keyword evidence="4" id="KW-1185">Reference proteome</keyword>
<gene>
    <name evidence="3" type="ORF">V2J18_19560</name>
</gene>
<evidence type="ECO:0000256" key="1">
    <source>
        <dbReference type="SAM" id="MobiDB-lite"/>
    </source>
</evidence>
<evidence type="ECO:0000313" key="4">
    <source>
        <dbReference type="Proteomes" id="UP001387215"/>
    </source>
</evidence>